<dbReference type="EMBL" id="JBHSGB010000017">
    <property type="protein sequence ID" value="MFC4656624.1"/>
    <property type="molecule type" value="Genomic_DNA"/>
</dbReference>
<organism evidence="1 2">
    <name type="scientific">Rheinheimera marina</name>
    <dbReference type="NCBI Taxonomy" id="1774958"/>
    <lineage>
        <taxon>Bacteria</taxon>
        <taxon>Pseudomonadati</taxon>
        <taxon>Pseudomonadota</taxon>
        <taxon>Gammaproteobacteria</taxon>
        <taxon>Chromatiales</taxon>
        <taxon>Chromatiaceae</taxon>
        <taxon>Rheinheimera</taxon>
    </lineage>
</organism>
<accession>A0ABV9JR50</accession>
<sequence>MRYWFLAVLAMTAGCSSGPELPKSAGVFESCVRPDGSKQFSYRKGRVKNLTQREIAIRTNNDRAAARMVEKQVMTQGDRKPGTGPLYDELALVLEKNQFCSDGYFELDSQFEPGFARIIAECNDSATDAQRDRLQACGAEHSL</sequence>
<evidence type="ECO:0000313" key="1">
    <source>
        <dbReference type="EMBL" id="MFC4656624.1"/>
    </source>
</evidence>
<reference evidence="2" key="1">
    <citation type="journal article" date="2019" name="Int. J. Syst. Evol. Microbiol.">
        <title>The Global Catalogue of Microorganisms (GCM) 10K type strain sequencing project: providing services to taxonomists for standard genome sequencing and annotation.</title>
        <authorList>
            <consortium name="The Broad Institute Genomics Platform"/>
            <consortium name="The Broad Institute Genome Sequencing Center for Infectious Disease"/>
            <person name="Wu L."/>
            <person name="Ma J."/>
        </authorList>
    </citation>
    <scope>NUCLEOTIDE SEQUENCE [LARGE SCALE GENOMIC DNA]</scope>
    <source>
        <strain evidence="2">DT28</strain>
    </source>
</reference>
<evidence type="ECO:0008006" key="3">
    <source>
        <dbReference type="Google" id="ProtNLM"/>
    </source>
</evidence>
<comment type="caution">
    <text evidence="1">The sequence shown here is derived from an EMBL/GenBank/DDBJ whole genome shotgun (WGS) entry which is preliminary data.</text>
</comment>
<protein>
    <recommendedName>
        <fullName evidence="3">DUF4124 domain-containing protein</fullName>
    </recommendedName>
</protein>
<gene>
    <name evidence="1" type="ORF">ACFO3I_16515</name>
</gene>
<dbReference type="RefSeq" id="WP_377335860.1">
    <property type="nucleotide sequence ID" value="NZ_JBHSGB010000017.1"/>
</dbReference>
<keyword evidence="2" id="KW-1185">Reference proteome</keyword>
<dbReference type="PROSITE" id="PS51257">
    <property type="entry name" value="PROKAR_LIPOPROTEIN"/>
    <property type="match status" value="1"/>
</dbReference>
<proteinExistence type="predicted"/>
<dbReference type="Proteomes" id="UP001595962">
    <property type="component" value="Unassembled WGS sequence"/>
</dbReference>
<evidence type="ECO:0000313" key="2">
    <source>
        <dbReference type="Proteomes" id="UP001595962"/>
    </source>
</evidence>
<name>A0ABV9JR50_9GAMM</name>